<evidence type="ECO:0000313" key="3">
    <source>
        <dbReference type="Proteomes" id="UP000178121"/>
    </source>
</evidence>
<dbReference type="EMBL" id="MHRI01000004">
    <property type="protein sequence ID" value="OHA21733.1"/>
    <property type="molecule type" value="Genomic_DNA"/>
</dbReference>
<evidence type="ECO:0000313" key="2">
    <source>
        <dbReference type="EMBL" id="OHA21733.1"/>
    </source>
</evidence>
<name>A0A1G2MD37_9BACT</name>
<accession>A0A1G2MD37</accession>
<proteinExistence type="predicted"/>
<dbReference type="AlphaFoldDB" id="A0A1G2MD37"/>
<organism evidence="2 3">
    <name type="scientific">Candidatus Taylorbacteria bacterium RIFCSPHIGHO2_01_FULL_51_15</name>
    <dbReference type="NCBI Taxonomy" id="1802304"/>
    <lineage>
        <taxon>Bacteria</taxon>
        <taxon>Candidatus Tayloriibacteriota</taxon>
    </lineage>
</organism>
<protein>
    <submittedName>
        <fullName evidence="2">Uncharacterized protein</fullName>
    </submittedName>
</protein>
<feature type="region of interest" description="Disordered" evidence="1">
    <location>
        <begin position="41"/>
        <end position="62"/>
    </location>
</feature>
<feature type="compositionally biased region" description="Basic and acidic residues" evidence="1">
    <location>
        <begin position="52"/>
        <end position="62"/>
    </location>
</feature>
<gene>
    <name evidence="2" type="ORF">A2849_03610</name>
</gene>
<dbReference type="Proteomes" id="UP000178121">
    <property type="component" value="Unassembled WGS sequence"/>
</dbReference>
<comment type="caution">
    <text evidence="2">The sequence shown here is derived from an EMBL/GenBank/DDBJ whole genome shotgun (WGS) entry which is preliminary data.</text>
</comment>
<evidence type="ECO:0000256" key="1">
    <source>
        <dbReference type="SAM" id="MobiDB-lite"/>
    </source>
</evidence>
<reference evidence="2 3" key="1">
    <citation type="journal article" date="2016" name="Nat. Commun.">
        <title>Thousands of microbial genomes shed light on interconnected biogeochemical processes in an aquifer system.</title>
        <authorList>
            <person name="Anantharaman K."/>
            <person name="Brown C.T."/>
            <person name="Hug L.A."/>
            <person name="Sharon I."/>
            <person name="Castelle C.J."/>
            <person name="Probst A.J."/>
            <person name="Thomas B.C."/>
            <person name="Singh A."/>
            <person name="Wilkins M.J."/>
            <person name="Karaoz U."/>
            <person name="Brodie E.L."/>
            <person name="Williams K.H."/>
            <person name="Hubbard S.S."/>
            <person name="Banfield J.F."/>
        </authorList>
    </citation>
    <scope>NUCLEOTIDE SEQUENCE [LARGE SCALE GENOMIC DNA]</scope>
</reference>
<sequence length="73" mass="8513">MVGIVTIETEITKGITMVTKETGEESGRNLLREHFEPLTRKWPPSVRRQKEKTKPLPEYDRDAFDVVTPRMLE</sequence>